<dbReference type="Pfam" id="PF12698">
    <property type="entry name" value="ABC2_membrane_3"/>
    <property type="match status" value="1"/>
</dbReference>
<gene>
    <name evidence="7" type="ORF">S06H3_32132</name>
</gene>
<feature type="domain" description="ABC-2 type transporter transmembrane" evidence="6">
    <location>
        <begin position="22"/>
        <end position="127"/>
    </location>
</feature>
<evidence type="ECO:0000256" key="5">
    <source>
        <dbReference type="SAM" id="Phobius"/>
    </source>
</evidence>
<feature type="transmembrane region" description="Helical" evidence="5">
    <location>
        <begin position="21"/>
        <end position="41"/>
    </location>
</feature>
<keyword evidence="4 5" id="KW-0472">Membrane</keyword>
<comment type="subcellular location">
    <subcellularLocation>
        <location evidence="1">Membrane</location>
        <topology evidence="1">Multi-pass membrane protein</topology>
    </subcellularLocation>
</comment>
<evidence type="ECO:0000256" key="1">
    <source>
        <dbReference type="ARBA" id="ARBA00004141"/>
    </source>
</evidence>
<sequence>MFKGLFNIIVKEVKELVRDPKILLGMIIVPLIMFPLMGFAIQTSMETAEESMRSISIAVMDLDEGPVAENLKNFLITLNVTIVEVDDLNFTEVVNYVQQSNLIGLVVIPSGFSNSITAGLEAELDVYTVFRGGGIAESTSSSMISAL</sequence>
<evidence type="ECO:0000256" key="4">
    <source>
        <dbReference type="ARBA" id="ARBA00023136"/>
    </source>
</evidence>
<evidence type="ECO:0000259" key="6">
    <source>
        <dbReference type="Pfam" id="PF12698"/>
    </source>
</evidence>
<dbReference type="GO" id="GO:0140359">
    <property type="term" value="F:ABC-type transporter activity"/>
    <property type="evidence" value="ECO:0007669"/>
    <property type="project" value="InterPro"/>
</dbReference>
<keyword evidence="3 5" id="KW-1133">Transmembrane helix</keyword>
<feature type="non-terminal residue" evidence="7">
    <location>
        <position position="147"/>
    </location>
</feature>
<dbReference type="AlphaFoldDB" id="X1M6H3"/>
<name>X1M6H3_9ZZZZ</name>
<protein>
    <recommendedName>
        <fullName evidence="6">ABC-2 type transporter transmembrane domain-containing protein</fullName>
    </recommendedName>
</protein>
<comment type="caution">
    <text evidence="7">The sequence shown here is derived from an EMBL/GenBank/DDBJ whole genome shotgun (WGS) entry which is preliminary data.</text>
</comment>
<evidence type="ECO:0000256" key="2">
    <source>
        <dbReference type="ARBA" id="ARBA00022692"/>
    </source>
</evidence>
<reference evidence="7" key="1">
    <citation type="journal article" date="2014" name="Front. Microbiol.">
        <title>High frequency of phylogenetically diverse reductive dehalogenase-homologous genes in deep subseafloor sedimentary metagenomes.</title>
        <authorList>
            <person name="Kawai M."/>
            <person name="Futagami T."/>
            <person name="Toyoda A."/>
            <person name="Takaki Y."/>
            <person name="Nishi S."/>
            <person name="Hori S."/>
            <person name="Arai W."/>
            <person name="Tsubouchi T."/>
            <person name="Morono Y."/>
            <person name="Uchiyama I."/>
            <person name="Ito T."/>
            <person name="Fujiyama A."/>
            <person name="Inagaki F."/>
            <person name="Takami H."/>
        </authorList>
    </citation>
    <scope>NUCLEOTIDE SEQUENCE</scope>
    <source>
        <strain evidence="7">Expedition CK06-06</strain>
    </source>
</reference>
<organism evidence="7">
    <name type="scientific">marine sediment metagenome</name>
    <dbReference type="NCBI Taxonomy" id="412755"/>
    <lineage>
        <taxon>unclassified sequences</taxon>
        <taxon>metagenomes</taxon>
        <taxon>ecological metagenomes</taxon>
    </lineage>
</organism>
<dbReference type="GO" id="GO:0016020">
    <property type="term" value="C:membrane"/>
    <property type="evidence" value="ECO:0007669"/>
    <property type="project" value="UniProtKB-SubCell"/>
</dbReference>
<accession>X1M6H3</accession>
<dbReference type="EMBL" id="BARV01019077">
    <property type="protein sequence ID" value="GAI26923.1"/>
    <property type="molecule type" value="Genomic_DNA"/>
</dbReference>
<keyword evidence="2 5" id="KW-0812">Transmembrane</keyword>
<dbReference type="InterPro" id="IPR013525">
    <property type="entry name" value="ABC2_TM"/>
</dbReference>
<dbReference type="Gene3D" id="3.40.1710.10">
    <property type="entry name" value="abc type-2 transporter like domain"/>
    <property type="match status" value="1"/>
</dbReference>
<proteinExistence type="predicted"/>
<evidence type="ECO:0000313" key="7">
    <source>
        <dbReference type="EMBL" id="GAI26923.1"/>
    </source>
</evidence>
<evidence type="ECO:0000256" key="3">
    <source>
        <dbReference type="ARBA" id="ARBA00022989"/>
    </source>
</evidence>